<evidence type="ECO:0000313" key="13">
    <source>
        <dbReference type="Proteomes" id="UP000050668"/>
    </source>
</evidence>
<dbReference type="InterPro" id="IPR011990">
    <property type="entry name" value="TPR-like_helical_dom_sf"/>
</dbReference>
<comment type="catalytic activity">
    <reaction evidence="1">
        <text>ATP + protein L-histidine = ADP + protein N-phospho-L-histidine.</text>
        <dbReference type="EC" id="2.7.13.3"/>
    </reaction>
</comment>
<dbReference type="InterPro" id="IPR029016">
    <property type="entry name" value="GAF-like_dom_sf"/>
</dbReference>
<keyword evidence="6" id="KW-0418">Kinase</keyword>
<dbReference type="Pfam" id="PF13191">
    <property type="entry name" value="AAA_16"/>
    <property type="match status" value="1"/>
</dbReference>
<keyword evidence="3" id="KW-0597">Phosphoprotein</keyword>
<protein>
    <recommendedName>
        <fullName evidence="2">histidine kinase</fullName>
        <ecNumber evidence="2">2.7.13.3</ecNumber>
    </recommendedName>
</protein>
<comment type="caution">
    <text evidence="12">The sequence shown here is derived from an EMBL/GenBank/DDBJ whole genome shotgun (WGS) entry which is preliminary data.</text>
</comment>
<feature type="domain" description="Histidine kinase" evidence="11">
    <location>
        <begin position="1486"/>
        <end position="1702"/>
    </location>
</feature>
<dbReference type="Pfam" id="PF02518">
    <property type="entry name" value="HATPase_c"/>
    <property type="match status" value="1"/>
</dbReference>
<evidence type="ECO:0000256" key="3">
    <source>
        <dbReference type="ARBA" id="ARBA00022553"/>
    </source>
</evidence>
<dbReference type="SUPFAM" id="SSF55781">
    <property type="entry name" value="GAF domain-like"/>
    <property type="match status" value="1"/>
</dbReference>
<dbReference type="Gene3D" id="3.30.450.40">
    <property type="match status" value="1"/>
</dbReference>
<dbReference type="InterPro" id="IPR041664">
    <property type="entry name" value="AAA_16"/>
</dbReference>
<dbReference type="InterPro" id="IPR000719">
    <property type="entry name" value="Prot_kinase_dom"/>
</dbReference>
<dbReference type="InterPro" id="IPR003661">
    <property type="entry name" value="HisK_dim/P_dom"/>
</dbReference>
<dbReference type="Gene3D" id="1.25.40.10">
    <property type="entry name" value="Tetratricopeptide repeat domain"/>
    <property type="match status" value="1"/>
</dbReference>
<evidence type="ECO:0000256" key="9">
    <source>
        <dbReference type="SAM" id="Coils"/>
    </source>
</evidence>
<evidence type="ECO:0000256" key="8">
    <source>
        <dbReference type="ARBA" id="ARBA00023012"/>
    </source>
</evidence>
<sequence length="1712" mass="198378">MILQSTVDWTLQRKYMSEFDSTLLIKSLHKSSAEKRAKLQYEFSLFAKEQNPWILKPITLEYVDKQFAILFEDFNGIGLKSVNTLSIHHFLRIAIELANACIDLQQKSIFFQNLNPQHILINPTSFQIKLISSEYSSKYDLDLPIATDNPHERMEHLPYFSPEQTGRLNRDIDHRTDLYSLGVIFYELLSGQLPFQAMDSVDLVYEIITKKPTSLTKLNVEISPEVVKVIEKLLEKDPEKRYQSAFGLKEDLLKIQHGFKKGETLESFELGLQDVNLNMGLTSNLFGRETQIEELQNTYRQVENGDKKIVFVSGSSGYGKTAFVHELKNEIVSSKGYFVESKYDQLQQETTFAPMIQPLRSLLKQVYVEGEKSVDLWRSLFSEVKLVYTDQLMLLMPELKWFSDVSSIVMPDEQGTTKQLHAFIFSSIQKILLTFALQKRPIVWFVDDIQWADSSSIEMLKQVYEQHRAGYFLLIGTYRPEGISDFKEFVDWQFHLQSYQTITLQLLSEEEIRMWLEESLNAQTNTFSLLAKQLQILTKGNPLFVKEAFRTFQRDHIIYFEQQEKKWQLNLEKLNQDFLNNELLLFIENRIEFLAEDTREILQIVACFGTQFEFSSLAKLLSISSENLLNELAILMEQGFIVSLDAHFKWASTFEHEGILHAFSLKFRIVHDRIQQVAYYSLPNEERAKIHYNIGKLLTENEQDIEGSLHLNEAVKHFNYCKHLLSAEEKQYIAMWNFTLGFNAKKAGLFENALYFLTTSVELLPPNHWSELREQSLEIYAQLGECEYLIGHYELSEIHLQEALNHSSTVLELLTIYNLKTMLYIESENKIIGVEAGFEGLRVSEMNIREEPTKLQLAKELLLLKAALKNKSTQKLLNLPPIENKEIDLLIQMIINMTGNSYVLNANLTGMLLMRGMRLLLKYGTSSSSAIVFINYAILLNVAFGDIKQASRFAKLAITIADNQNNMYIKGHIYFVYGVFINHWTNSYDKNIQYITKAQQNSQDIGRHHFVSASSCFICATQLIRGDSIQELSAEIRRQQQIFPTNTMQLSVDFLQELKLWMDVLSHSDIAVTWDYPLTIKDQPAITIMHYAIRLQMSFLFRNEKQALVIMEALNQPVKDTYTLLLSPLYYFYRALWQFHSIHERTCSNEEKSVYRREIRQSIRKFKKWSKFAPQNFEHLYVLLLAENCRMKRLEGEAVLYYDRAIQLAKMHHFVQDEAVACERAANYYVSHQNQEMAQAYILRGIQNLRQWGAETVAQLWENLYEVNFTPRVQSQNEVPLSFDMLTVFETTQSLAKEIRMEDLLRKMLFTLLKHAGADIGYFIRNVKNQLVVLAKAEASEAAFTMFENQAINLLNESMQAVVRYVLQSEEHIIIQNAQSHNTLKGFPPTAKSILCLPIHHKGEVIALLFLENTLMTDAFNSTQVDLLKMISRQIAVSIENAQIYEELENRVQERTKELDEMNKHLKNANNRLEKNELERKTLMHSISHELRSPLTSTLGYIELILDGVISEEDQIEKYLLRSRESLLSLNLLIQDLFDLANLESGRAEYTFTKIKVAELYAQFEQQYEEEIKKSGLHYSANLYGNQEACVLIDVHRIKQVVTNLMLNAIKYTDDGSVRFSMFVEEENLIFSIEDSGIGIPESELAFIFDNYYRASNINHENSNGIGLAICKNILAQHNGTIFAESIEHKGSRFSFVLPLIAEKSENEIVRS</sequence>
<dbReference type="InterPro" id="IPR036097">
    <property type="entry name" value="HisK_dim/P_sf"/>
</dbReference>
<keyword evidence="5" id="KW-0547">Nucleotide-binding</keyword>
<dbReference type="InterPro" id="IPR011009">
    <property type="entry name" value="Kinase-like_dom_sf"/>
</dbReference>
<dbReference type="SUPFAM" id="SSF48452">
    <property type="entry name" value="TPR-like"/>
    <property type="match status" value="1"/>
</dbReference>
<feature type="domain" description="Protein kinase" evidence="10">
    <location>
        <begin position="1"/>
        <end position="253"/>
    </location>
</feature>
<evidence type="ECO:0000313" key="12">
    <source>
        <dbReference type="EMBL" id="KOS69758.1"/>
    </source>
</evidence>
<keyword evidence="7" id="KW-0067">ATP-binding</keyword>
<dbReference type="Gene3D" id="1.10.510.10">
    <property type="entry name" value="Transferase(Phosphotransferase) domain 1"/>
    <property type="match status" value="1"/>
</dbReference>
<dbReference type="InterPro" id="IPR003594">
    <property type="entry name" value="HATPase_dom"/>
</dbReference>
<dbReference type="InterPro" id="IPR027417">
    <property type="entry name" value="P-loop_NTPase"/>
</dbReference>
<dbReference type="SMART" id="SM00388">
    <property type="entry name" value="HisKA"/>
    <property type="match status" value="1"/>
</dbReference>
<dbReference type="SUPFAM" id="SSF47384">
    <property type="entry name" value="Homodimeric domain of signal transducing histidine kinase"/>
    <property type="match status" value="1"/>
</dbReference>
<dbReference type="Pfam" id="PF00512">
    <property type="entry name" value="HisKA"/>
    <property type="match status" value="1"/>
</dbReference>
<dbReference type="SMART" id="SM00065">
    <property type="entry name" value="GAF"/>
    <property type="match status" value="1"/>
</dbReference>
<dbReference type="EMBL" id="LGRV01000003">
    <property type="protein sequence ID" value="KOS69758.1"/>
    <property type="molecule type" value="Genomic_DNA"/>
</dbReference>
<gene>
    <name evidence="12" type="ORF">AEA09_06035</name>
</gene>
<dbReference type="InterPro" id="IPR036890">
    <property type="entry name" value="HATPase_C_sf"/>
</dbReference>
<name>A0ABR5K4R4_9BACI</name>
<dbReference type="Gene3D" id="3.40.50.300">
    <property type="entry name" value="P-loop containing nucleotide triphosphate hydrolases"/>
    <property type="match status" value="1"/>
</dbReference>
<dbReference type="InterPro" id="IPR053159">
    <property type="entry name" value="Hybrid_Histidine_Kinase"/>
</dbReference>
<dbReference type="PANTHER" id="PTHR43642:SF1">
    <property type="entry name" value="HYBRID SIGNAL TRANSDUCTION HISTIDINE KINASE G"/>
    <property type="match status" value="1"/>
</dbReference>
<evidence type="ECO:0000256" key="2">
    <source>
        <dbReference type="ARBA" id="ARBA00012438"/>
    </source>
</evidence>
<keyword evidence="9" id="KW-0175">Coiled coil</keyword>
<accession>A0ABR5K4R4</accession>
<evidence type="ECO:0000256" key="4">
    <source>
        <dbReference type="ARBA" id="ARBA00022679"/>
    </source>
</evidence>
<keyword evidence="4" id="KW-0808">Transferase</keyword>
<evidence type="ECO:0000256" key="5">
    <source>
        <dbReference type="ARBA" id="ARBA00022741"/>
    </source>
</evidence>
<evidence type="ECO:0000259" key="11">
    <source>
        <dbReference type="PROSITE" id="PS50109"/>
    </source>
</evidence>
<dbReference type="Proteomes" id="UP000050668">
    <property type="component" value="Unassembled WGS sequence"/>
</dbReference>
<reference evidence="13" key="1">
    <citation type="submission" date="2015-07" db="EMBL/GenBank/DDBJ databases">
        <title>Fjat-14205 dsm 2895.</title>
        <authorList>
            <person name="Liu B."/>
            <person name="Wang J."/>
            <person name="Zhu Y."/>
            <person name="Liu G."/>
            <person name="Chen Q."/>
            <person name="Chen Z."/>
            <person name="Lan J."/>
            <person name="Che J."/>
            <person name="Ge C."/>
            <person name="Shi H."/>
            <person name="Pan Z."/>
            <person name="Liu X."/>
        </authorList>
    </citation>
    <scope>NUCLEOTIDE SEQUENCE [LARGE SCALE GENOMIC DNA]</scope>
    <source>
        <strain evidence="13">DSM 25560</strain>
    </source>
</reference>
<organism evidence="12 13">
    <name type="scientific">Lysinibacillus contaminans</name>
    <dbReference type="NCBI Taxonomy" id="1293441"/>
    <lineage>
        <taxon>Bacteria</taxon>
        <taxon>Bacillati</taxon>
        <taxon>Bacillota</taxon>
        <taxon>Bacilli</taxon>
        <taxon>Bacillales</taxon>
        <taxon>Bacillaceae</taxon>
        <taxon>Lysinibacillus</taxon>
    </lineage>
</organism>
<dbReference type="PROSITE" id="PS50011">
    <property type="entry name" value="PROTEIN_KINASE_DOM"/>
    <property type="match status" value="1"/>
</dbReference>
<dbReference type="CDD" id="cd00082">
    <property type="entry name" value="HisKA"/>
    <property type="match status" value="1"/>
</dbReference>
<evidence type="ECO:0000256" key="7">
    <source>
        <dbReference type="ARBA" id="ARBA00022840"/>
    </source>
</evidence>
<keyword evidence="13" id="KW-1185">Reference proteome</keyword>
<dbReference type="InterPro" id="IPR005467">
    <property type="entry name" value="His_kinase_dom"/>
</dbReference>
<dbReference type="PRINTS" id="PR00344">
    <property type="entry name" value="BCTRLSENSOR"/>
</dbReference>
<evidence type="ECO:0000259" key="10">
    <source>
        <dbReference type="PROSITE" id="PS50011"/>
    </source>
</evidence>
<dbReference type="Gene3D" id="1.10.287.130">
    <property type="match status" value="1"/>
</dbReference>
<dbReference type="Pfam" id="PF00069">
    <property type="entry name" value="Pkinase"/>
    <property type="match status" value="1"/>
</dbReference>
<dbReference type="SMART" id="SM00387">
    <property type="entry name" value="HATPase_c"/>
    <property type="match status" value="1"/>
</dbReference>
<evidence type="ECO:0000256" key="1">
    <source>
        <dbReference type="ARBA" id="ARBA00000085"/>
    </source>
</evidence>
<dbReference type="PANTHER" id="PTHR43642">
    <property type="entry name" value="HYBRID SIGNAL TRANSDUCTION HISTIDINE KINASE G"/>
    <property type="match status" value="1"/>
</dbReference>
<dbReference type="SUPFAM" id="SSF52540">
    <property type="entry name" value="P-loop containing nucleoside triphosphate hydrolases"/>
    <property type="match status" value="1"/>
</dbReference>
<dbReference type="SUPFAM" id="SSF56112">
    <property type="entry name" value="Protein kinase-like (PK-like)"/>
    <property type="match status" value="1"/>
</dbReference>
<keyword evidence="8" id="KW-0902">Two-component regulatory system</keyword>
<evidence type="ECO:0000256" key="6">
    <source>
        <dbReference type="ARBA" id="ARBA00022777"/>
    </source>
</evidence>
<dbReference type="EC" id="2.7.13.3" evidence="2"/>
<proteinExistence type="predicted"/>
<dbReference type="SMART" id="SM00220">
    <property type="entry name" value="S_TKc"/>
    <property type="match status" value="1"/>
</dbReference>
<dbReference type="InterPro" id="IPR004358">
    <property type="entry name" value="Sig_transdc_His_kin-like_C"/>
</dbReference>
<dbReference type="Pfam" id="PF01590">
    <property type="entry name" value="GAF"/>
    <property type="match status" value="1"/>
</dbReference>
<feature type="coiled-coil region" evidence="9">
    <location>
        <begin position="1445"/>
        <end position="1486"/>
    </location>
</feature>
<dbReference type="SUPFAM" id="SSF55874">
    <property type="entry name" value="ATPase domain of HSP90 chaperone/DNA topoisomerase II/histidine kinase"/>
    <property type="match status" value="1"/>
</dbReference>
<dbReference type="PROSITE" id="PS50109">
    <property type="entry name" value="HIS_KIN"/>
    <property type="match status" value="1"/>
</dbReference>
<dbReference type="Gene3D" id="3.30.565.10">
    <property type="entry name" value="Histidine kinase-like ATPase, C-terminal domain"/>
    <property type="match status" value="1"/>
</dbReference>
<dbReference type="InterPro" id="IPR003018">
    <property type="entry name" value="GAF"/>
</dbReference>